<proteinExistence type="predicted"/>
<protein>
    <submittedName>
        <fullName evidence="1">Uncharacterized protein</fullName>
    </submittedName>
</protein>
<dbReference type="Gene3D" id="2.60.120.260">
    <property type="entry name" value="Galactose-binding domain-like"/>
    <property type="match status" value="1"/>
</dbReference>
<dbReference type="EMBL" id="CP106831">
    <property type="protein sequence ID" value="WIH97491.1"/>
    <property type="molecule type" value="Genomic_DNA"/>
</dbReference>
<accession>A0ABY8V7D3</accession>
<evidence type="ECO:0000313" key="2">
    <source>
        <dbReference type="Proteomes" id="UP001223501"/>
    </source>
</evidence>
<reference evidence="1 2" key="1">
    <citation type="submission" date="2022-09" db="EMBL/GenBank/DDBJ databases">
        <title>Whole genome sequencing analysis of tet(X)-positive Empedobacter falsenii YWS9-3.</title>
        <authorList>
            <person name="Chen C."/>
            <person name="Lv Y.-L."/>
        </authorList>
    </citation>
    <scope>NUCLEOTIDE SEQUENCE [LARGE SCALE GENOMIC DNA]</scope>
    <source>
        <strain evidence="1 2">YWS9-3_T</strain>
    </source>
</reference>
<sequence length="1226" mass="135331">MKLKLKNYILGVLGLVTLQQADAQVIFKDDFGKSEIRLPSQFVPETGRDSSLEGVFTHQSKFYKYAAIAPNYDGENVNQNTINNGYYAIVAPKFIYNNLPTGKPNWANWWTPIQNNTDQSDNGAVLVVNGDEVLNQYYRRAVSLEKGKTYRISVYLYGVGKNNVGVKFEAQNILSEKVLDESSDFLLSEANKWEQKSWTFKIPENDNCSNIAISLRNTIKTNDGNDFYVDDIVLEEYYDPTAPVIPCANEQVNFDDIIKATNDRFTFNSRGGKFDVLSNDALNKGNDQFILSGDKKNATIGKIGIWPEGFSFDSNGQLVIAPNAPNPGLPLVYQVCNLLGVCTTAEIVLEKDMGIPFAGNDDPFYWGNTTYNVIANDIYNDHNAGEGFVFSGSNQNMTISVKGNWPSGITMDANGVITIAAGTPKPTEAIFYTLCNMTGLCEDVQVTFLGSESPYPDWKPGSIKVENPDFCYDSTVKVIQETEADGPSPRYFLSGLRYSWEISFDNGASWKNYDEMLGVEPPKDDNSNANSSTGTIGSITVDKGYSITIENVTKPMLIRRKSNVYRSNTADGGSIGRFDSYTSPVLVTPSEENTIALPDKVNAFAVEQGKEFTFPTVSTKFPSTITIYDSEGKEVATTISDLKKGEYTYTIQATTITGAPIEGCVTSVAIQLIVYDLKDCDIVKKKIFATDVRDWTSGAGGVEGEEKAVNGNRADYATITGGLVVLGLGTTGVDLYFTKLSDPNDPKSKRVLYTAEELKGKKVTIKLGEQYSGLKLAGGLTVVGRHTTATNPEDIGIGIGNSNVGTSFGVKGGVLDLLKGDNVFQFSFIPAKTNGEHVGYNGVRIQLGSLLAVADMATVFYAYIEEEEEITSPDYKPLGDIIVNPPASLLYPSEQNDVDGTKLTGIKNKDIKLNEFTNDVTWGNRSEVLNVASGLSSVVHPYYAVDDNYDSYTLFNATAGVLNQQFLRTHLRQPARPGDQVQITLAYPNINVLNLSLLQLGNFKIVYYLGDTKVGEENMEKFRVLDIGLFNFKNKRRAVISKPITVPFDSFEIQQFSTVSVNLGDGMHVHDIRIAPMMLFEGQEDTKEVTKICAADFLAIQSPDFCTEYEISFAKVTKFGDPYTIPDNDEDPTNNLPLLDKDGKPIKEILKIEDIPNSQLAYSHTGAKVMYYSIDRLYTEYENEGIILVKVQTKRQGQNYGNPQYLRVKLENCNEALVNPVIRLSH</sequence>
<name>A0ABY8V7D3_9FLAO</name>
<dbReference type="Proteomes" id="UP001223501">
    <property type="component" value="Chromosome"/>
</dbReference>
<gene>
    <name evidence="1" type="ORF">OBA43_00750</name>
</gene>
<dbReference type="RefSeq" id="WP_284583593.1">
    <property type="nucleotide sequence ID" value="NZ_CP106831.1"/>
</dbReference>
<evidence type="ECO:0000313" key="1">
    <source>
        <dbReference type="EMBL" id="WIH97491.1"/>
    </source>
</evidence>
<organism evidence="1 2">
    <name type="scientific">Empedobacter falsenii</name>
    <dbReference type="NCBI Taxonomy" id="343874"/>
    <lineage>
        <taxon>Bacteria</taxon>
        <taxon>Pseudomonadati</taxon>
        <taxon>Bacteroidota</taxon>
        <taxon>Flavobacteriia</taxon>
        <taxon>Flavobacteriales</taxon>
        <taxon>Weeksellaceae</taxon>
        <taxon>Empedobacter</taxon>
    </lineage>
</organism>
<dbReference type="InterPro" id="IPR008979">
    <property type="entry name" value="Galactose-bd-like_sf"/>
</dbReference>
<dbReference type="SUPFAM" id="SSF49785">
    <property type="entry name" value="Galactose-binding domain-like"/>
    <property type="match status" value="1"/>
</dbReference>
<keyword evidence="2" id="KW-1185">Reference proteome</keyword>